<dbReference type="SUPFAM" id="SSF88946">
    <property type="entry name" value="Sigma2 domain of RNA polymerase sigma factors"/>
    <property type="match status" value="1"/>
</dbReference>
<keyword evidence="4" id="KW-0804">Transcription</keyword>
<dbReference type="InterPro" id="IPR046531">
    <property type="entry name" value="DUF6596"/>
</dbReference>
<organism evidence="8 9">
    <name type="scientific">Streptomyces ruber</name>
    <dbReference type="NCBI Taxonomy" id="83378"/>
    <lineage>
        <taxon>Bacteria</taxon>
        <taxon>Bacillati</taxon>
        <taxon>Actinomycetota</taxon>
        <taxon>Actinomycetes</taxon>
        <taxon>Kitasatosporales</taxon>
        <taxon>Streptomycetaceae</taxon>
        <taxon>Streptomyces</taxon>
    </lineage>
</organism>
<name>A0A918EN01_9ACTN</name>
<evidence type="ECO:0000259" key="6">
    <source>
        <dbReference type="Pfam" id="PF08281"/>
    </source>
</evidence>
<dbReference type="GO" id="GO:0003677">
    <property type="term" value="F:DNA binding"/>
    <property type="evidence" value="ECO:0007669"/>
    <property type="project" value="InterPro"/>
</dbReference>
<keyword evidence="9" id="KW-1185">Reference proteome</keyword>
<dbReference type="SUPFAM" id="SSF88659">
    <property type="entry name" value="Sigma3 and sigma4 domains of RNA polymerase sigma factors"/>
    <property type="match status" value="1"/>
</dbReference>
<evidence type="ECO:0000313" key="9">
    <source>
        <dbReference type="Proteomes" id="UP000620156"/>
    </source>
</evidence>
<evidence type="ECO:0000256" key="3">
    <source>
        <dbReference type="ARBA" id="ARBA00023082"/>
    </source>
</evidence>
<dbReference type="PANTHER" id="PTHR47756:SF1">
    <property type="entry name" value="BLL0085 PROTEIN"/>
    <property type="match status" value="1"/>
</dbReference>
<dbReference type="Pfam" id="PF08281">
    <property type="entry name" value="Sigma70_r4_2"/>
    <property type="match status" value="1"/>
</dbReference>
<dbReference type="Gene3D" id="1.10.1740.10">
    <property type="match status" value="1"/>
</dbReference>
<sequence>MTPQPTTGPDGPGTGATCDTEVAAAVETVFRIESPRVVAAVARIVRDVGIAAELAQDALVAALEQWPRDGVPDRPGAWLTAAARNRAIDLVRRRERYARKLEEVGRDLTAAGAHHLDAPADPDDIDDDLLRLIFTVCHPVLSAEARIALTLRLLGGLTTAEIARAVLAPEATVAQRIVRAKRTLATRNVAFEVPYGPDREARLGSVLEVIYLIFNEGYAATAGDDWLRPGLCEDALRLARVLVRLMPKESEVHGLQALLELQASRTAARTGPSGEPVLLEDQDRRRWNRLLITRGYDALARAGATSSGAPGPYVLQAAIAACHARAHRYEETDWTRIATLYRLLAARSPSPVVELNRAVAVAMAEGPGPALEIVDSLAAAPALRDYHLLPSVRGDLLARLGRTEEAGAEFGRAAGLARNGRERELLLARARALRPGARPASSAPPPPA</sequence>
<evidence type="ECO:0000256" key="1">
    <source>
        <dbReference type="ARBA" id="ARBA00010641"/>
    </source>
</evidence>
<dbReference type="InterPro" id="IPR013325">
    <property type="entry name" value="RNA_pol_sigma_r2"/>
</dbReference>
<dbReference type="InterPro" id="IPR007627">
    <property type="entry name" value="RNA_pol_sigma70_r2"/>
</dbReference>
<dbReference type="Gene3D" id="1.10.10.10">
    <property type="entry name" value="Winged helix-like DNA-binding domain superfamily/Winged helix DNA-binding domain"/>
    <property type="match status" value="1"/>
</dbReference>
<dbReference type="RefSeq" id="WP_189214831.1">
    <property type="nucleotide sequence ID" value="NZ_BMQK01000001.1"/>
</dbReference>
<feature type="domain" description="RNA polymerase sigma-70 region 2" evidence="5">
    <location>
        <begin position="33"/>
        <end position="96"/>
    </location>
</feature>
<protein>
    <submittedName>
        <fullName evidence="8">RNA polymerase subunit sigma-24</fullName>
    </submittedName>
</protein>
<comment type="similarity">
    <text evidence="1">Belongs to the sigma-70 factor family. ECF subfamily.</text>
</comment>
<proteinExistence type="inferred from homology"/>
<feature type="domain" description="RNA polymerase sigma factor 70 region 4 type 2" evidence="6">
    <location>
        <begin position="136"/>
        <end position="184"/>
    </location>
</feature>
<dbReference type="GO" id="GO:0006352">
    <property type="term" value="P:DNA-templated transcription initiation"/>
    <property type="evidence" value="ECO:0007669"/>
    <property type="project" value="InterPro"/>
</dbReference>
<dbReference type="AlphaFoldDB" id="A0A918EN01"/>
<dbReference type="Proteomes" id="UP000620156">
    <property type="component" value="Unassembled WGS sequence"/>
</dbReference>
<dbReference type="Pfam" id="PF04542">
    <property type="entry name" value="Sigma70_r2"/>
    <property type="match status" value="1"/>
</dbReference>
<keyword evidence="3" id="KW-0731">Sigma factor</keyword>
<evidence type="ECO:0000313" key="8">
    <source>
        <dbReference type="EMBL" id="GGQ39584.1"/>
    </source>
</evidence>
<dbReference type="InterPro" id="IPR036388">
    <property type="entry name" value="WH-like_DNA-bd_sf"/>
</dbReference>
<reference evidence="8" key="1">
    <citation type="journal article" date="2014" name="Int. J. Syst. Evol. Microbiol.">
        <title>Complete genome sequence of Corynebacterium casei LMG S-19264T (=DSM 44701T), isolated from a smear-ripened cheese.</title>
        <authorList>
            <consortium name="US DOE Joint Genome Institute (JGI-PGF)"/>
            <person name="Walter F."/>
            <person name="Albersmeier A."/>
            <person name="Kalinowski J."/>
            <person name="Ruckert C."/>
        </authorList>
    </citation>
    <scope>NUCLEOTIDE SEQUENCE</scope>
    <source>
        <strain evidence="8">JCM 3131</strain>
    </source>
</reference>
<feature type="domain" description="DUF6596" evidence="7">
    <location>
        <begin position="202"/>
        <end position="302"/>
    </location>
</feature>
<evidence type="ECO:0000256" key="4">
    <source>
        <dbReference type="ARBA" id="ARBA00023163"/>
    </source>
</evidence>
<dbReference type="InterPro" id="IPR013249">
    <property type="entry name" value="RNA_pol_sigma70_r4_t2"/>
</dbReference>
<dbReference type="PANTHER" id="PTHR47756">
    <property type="entry name" value="BLL6612 PROTEIN-RELATED"/>
    <property type="match status" value="1"/>
</dbReference>
<dbReference type="EMBL" id="BMQK01000001">
    <property type="protein sequence ID" value="GGQ39584.1"/>
    <property type="molecule type" value="Genomic_DNA"/>
</dbReference>
<reference evidence="8" key="2">
    <citation type="submission" date="2020-09" db="EMBL/GenBank/DDBJ databases">
        <authorList>
            <person name="Sun Q."/>
            <person name="Ohkuma M."/>
        </authorList>
    </citation>
    <scope>NUCLEOTIDE SEQUENCE</scope>
    <source>
        <strain evidence="8">JCM 3131</strain>
    </source>
</reference>
<dbReference type="GO" id="GO:0016987">
    <property type="term" value="F:sigma factor activity"/>
    <property type="evidence" value="ECO:0007669"/>
    <property type="project" value="UniProtKB-KW"/>
</dbReference>
<accession>A0A918EN01</accession>
<dbReference type="InterPro" id="IPR013324">
    <property type="entry name" value="RNA_pol_sigma_r3/r4-like"/>
</dbReference>
<comment type="caution">
    <text evidence="8">The sequence shown here is derived from an EMBL/GenBank/DDBJ whole genome shotgun (WGS) entry which is preliminary data.</text>
</comment>
<evidence type="ECO:0000256" key="2">
    <source>
        <dbReference type="ARBA" id="ARBA00023015"/>
    </source>
</evidence>
<dbReference type="Pfam" id="PF20239">
    <property type="entry name" value="DUF6596"/>
    <property type="match status" value="1"/>
</dbReference>
<gene>
    <name evidence="8" type="ORF">GCM10010145_04100</name>
</gene>
<evidence type="ECO:0000259" key="5">
    <source>
        <dbReference type="Pfam" id="PF04542"/>
    </source>
</evidence>
<evidence type="ECO:0000259" key="7">
    <source>
        <dbReference type="Pfam" id="PF20239"/>
    </source>
</evidence>
<keyword evidence="2" id="KW-0805">Transcription regulation</keyword>